<evidence type="ECO:0000313" key="2">
    <source>
        <dbReference type="Proteomes" id="UP000542342"/>
    </source>
</evidence>
<dbReference type="RefSeq" id="WP_194538248.1">
    <property type="nucleotide sequence ID" value="NZ_JACEFB010000008.1"/>
</dbReference>
<keyword evidence="2" id="KW-1185">Reference proteome</keyword>
<accession>A0A7V9AC18</accession>
<reference evidence="1 2" key="1">
    <citation type="submission" date="2020-07" db="EMBL/GenBank/DDBJ databases">
        <title>Thermogemmata thermophila gen. nov., sp. nov., a novel moderate thermophilic planctomycete from a Kamchatka hot spring.</title>
        <authorList>
            <person name="Elcheninov A.G."/>
            <person name="Podosokorskaya O.A."/>
            <person name="Kovaleva O.L."/>
            <person name="Novikov A."/>
            <person name="Bonch-Osmolovskaya E.A."/>
            <person name="Toshchakov S.V."/>
            <person name="Kublanov I.V."/>
        </authorList>
    </citation>
    <scope>NUCLEOTIDE SEQUENCE [LARGE SCALE GENOMIC DNA]</scope>
    <source>
        <strain evidence="1 2">2918</strain>
    </source>
</reference>
<evidence type="ECO:0000313" key="1">
    <source>
        <dbReference type="EMBL" id="MBA2226806.1"/>
    </source>
</evidence>
<dbReference type="Proteomes" id="UP000542342">
    <property type="component" value="Unassembled WGS sequence"/>
</dbReference>
<dbReference type="EMBL" id="JACEFB010000008">
    <property type="protein sequence ID" value="MBA2226806.1"/>
    <property type="molecule type" value="Genomic_DNA"/>
</dbReference>
<name>A0A7V9AC18_9BACT</name>
<gene>
    <name evidence="1" type="ORF">H0921_11605</name>
</gene>
<protein>
    <submittedName>
        <fullName evidence="1">Uncharacterized protein</fullName>
    </submittedName>
</protein>
<proteinExistence type="predicted"/>
<dbReference type="AlphaFoldDB" id="A0A7V9AC18"/>
<sequence>MALALGYAETLNRAAATLAPFYRKLKRFAKQIPARRRTAEALNLIGGESNRLGKRTTIGGECFGIESPEASRGVRDEQRLRILCAGGARRLPE</sequence>
<organism evidence="1 2">
    <name type="scientific">Thermogemmata fonticola</name>
    <dbReference type="NCBI Taxonomy" id="2755323"/>
    <lineage>
        <taxon>Bacteria</taxon>
        <taxon>Pseudomonadati</taxon>
        <taxon>Planctomycetota</taxon>
        <taxon>Planctomycetia</taxon>
        <taxon>Gemmatales</taxon>
        <taxon>Gemmataceae</taxon>
        <taxon>Thermogemmata</taxon>
    </lineage>
</organism>
<comment type="caution">
    <text evidence="1">The sequence shown here is derived from an EMBL/GenBank/DDBJ whole genome shotgun (WGS) entry which is preliminary data.</text>
</comment>